<gene>
    <name evidence="2" type="ORF">MNB_SV-5-247</name>
</gene>
<evidence type="ECO:0000259" key="1">
    <source>
        <dbReference type="SMART" id="SM00843"/>
    </source>
</evidence>
<dbReference type="EMBL" id="FPKX01000056">
    <property type="protein sequence ID" value="SFZ98615.1"/>
    <property type="molecule type" value="Genomic_DNA"/>
</dbReference>
<dbReference type="AlphaFoldDB" id="A0A1W1EEZ4"/>
<dbReference type="InterPro" id="IPR036388">
    <property type="entry name" value="WH-like_DNA-bd_sf"/>
</dbReference>
<dbReference type="Pfam" id="PF09397">
    <property type="entry name" value="FtsK_gamma"/>
    <property type="match status" value="1"/>
</dbReference>
<organism evidence="2">
    <name type="scientific">hydrothermal vent metagenome</name>
    <dbReference type="NCBI Taxonomy" id="652676"/>
    <lineage>
        <taxon>unclassified sequences</taxon>
        <taxon>metagenomes</taxon>
        <taxon>ecological metagenomes</taxon>
    </lineage>
</organism>
<evidence type="ECO:0000313" key="2">
    <source>
        <dbReference type="EMBL" id="SFZ98615.1"/>
    </source>
</evidence>
<sequence>MKKDAIYKKAKALVLKDKNFSPSYVQRKLEIGYNRAVKIVEHIKNEQRHSDDCK</sequence>
<dbReference type="InterPro" id="IPR036390">
    <property type="entry name" value="WH_DNA-bd_sf"/>
</dbReference>
<dbReference type="SUPFAM" id="SSF46785">
    <property type="entry name" value="Winged helix' DNA-binding domain"/>
    <property type="match status" value="1"/>
</dbReference>
<dbReference type="SMART" id="SM00843">
    <property type="entry name" value="Ftsk_gamma"/>
    <property type="match status" value="1"/>
</dbReference>
<dbReference type="Gene3D" id="1.10.10.10">
    <property type="entry name" value="Winged helix-like DNA-binding domain superfamily/Winged helix DNA-binding domain"/>
    <property type="match status" value="1"/>
</dbReference>
<protein>
    <recommendedName>
        <fullName evidence="1">FtsK gamma domain-containing protein</fullName>
    </recommendedName>
</protein>
<dbReference type="InterPro" id="IPR018541">
    <property type="entry name" value="Ftsk_gamma"/>
</dbReference>
<proteinExistence type="predicted"/>
<name>A0A1W1EEZ4_9ZZZZ</name>
<feature type="domain" description="FtsK gamma" evidence="1">
    <location>
        <begin position="2"/>
        <end position="51"/>
    </location>
</feature>
<accession>A0A1W1EEZ4</accession>
<reference evidence="2" key="1">
    <citation type="submission" date="2016-10" db="EMBL/GenBank/DDBJ databases">
        <authorList>
            <person name="de Groot N.N."/>
        </authorList>
    </citation>
    <scope>NUCLEOTIDE SEQUENCE</scope>
</reference>